<dbReference type="PANTHER" id="PTHR33794">
    <property type="entry name" value="BACILLOLYSIN"/>
    <property type="match status" value="1"/>
</dbReference>
<dbReference type="Pfam" id="PF18962">
    <property type="entry name" value="Por_Secre_tail"/>
    <property type="match status" value="1"/>
</dbReference>
<accession>A0A1M6X3R2</accession>
<dbReference type="InterPro" id="IPR045474">
    <property type="entry name" value="GEVED"/>
</dbReference>
<evidence type="ECO:0000256" key="8">
    <source>
        <dbReference type="PIRSR" id="PIRSR623612-1"/>
    </source>
</evidence>
<proteinExistence type="inferred from homology"/>
<evidence type="ECO:0000256" key="1">
    <source>
        <dbReference type="ARBA" id="ARBA00009388"/>
    </source>
</evidence>
<dbReference type="Proteomes" id="UP000184120">
    <property type="component" value="Unassembled WGS sequence"/>
</dbReference>
<reference evidence="12" key="3">
    <citation type="submission" date="2016-11" db="EMBL/GenBank/DDBJ databases">
        <authorList>
            <person name="Jaros S."/>
            <person name="Januszkiewicz K."/>
            <person name="Wedrychowicz H."/>
        </authorList>
    </citation>
    <scope>NUCLEOTIDE SEQUENCE [LARGE SCALE GENOMIC DNA]</scope>
    <source>
        <strain evidence="12">DSM 27989</strain>
    </source>
</reference>
<dbReference type="InterPro" id="IPR013783">
    <property type="entry name" value="Ig-like_fold"/>
</dbReference>
<sequence>MKKTFTTINILAFLLLQSVSLNAQSSIHNIAYNKDGTISMIVFEKGTSKNAITKEGKSTANSLNNLLKLSDNIELRFNKTTSGVQDFITEYYDSYINGTIVEGGEYHINYKGSDIISITGRNYSTSDIVADKELIGESKAFDFAKKSINAKSYAWENSQNLNKFSKPKGKLVYIPIENQEGKVSLFLVYKFDIFATQPLSRDYVYVDANNGLILKKNAIIKHSESFYKKKNNNQSKEIQIINKASKLDKSREIEQANADTRYSGKRFIETELSNGSYILRDNSRGVTIHTLNANNMESSDFVSEFNDNDNNWTAEEYHNDKRDDAALDVHWGTIKTYDYFKNTFNRNSYDDKGAPINSYVHVGNELVNAFWAGDFMGYGDGNADIDALTSLDIVSHELGHGICQETANLEYERESGALNEAFSDIWAAIVEHTYAPEKNAFVMGEDIFLIAPYFSRSMSDPKLTNDPDTYKGTFWKAASVEDGCTIPWGSINDYCGVHSNSGVLNHWFYILVNGKSGTNDIGNSYNITGIGWESAEKIVYRLETAYLTSKSDYKNARDFSIQAAIDLFGEHSTEAIAVQNAFYAVGIGGKYLLFPDTTSPTSPTNLVAKDVTGDAVSLSWDSSTDENGIWGYIILQNGSEVYKTQETSLRLTGLTPETSYDFKVKAYDNYSNVSSESNLAKITTTSQPKACLASSFSPNFFTISNVKIGDIDNSSTKLLGYEDFAYLNTNLELDTEYTIEITPKAANGYEQSPVGYSIFLDKNNTGDFTFDKRIAVISPRGSSSKLTATFKLPEDTILNQPLRLRILQTYNGITSSGCIGYNYGQVEDYSITAKSKKLAVSDLLKEEEIKIYPSPVKETLNVVLKDNKEFNYEVLSITGGVIKSGISKGQIDVNYIQPGTYILKVNQNGKVITQKFIKK</sequence>
<dbReference type="InterPro" id="IPR003961">
    <property type="entry name" value="FN3_dom"/>
</dbReference>
<dbReference type="Gene3D" id="3.10.170.10">
    <property type="match status" value="1"/>
</dbReference>
<evidence type="ECO:0000256" key="7">
    <source>
        <dbReference type="ARBA" id="ARBA00023049"/>
    </source>
</evidence>
<dbReference type="PRINTS" id="PR00730">
    <property type="entry name" value="THERMOLYSIN"/>
</dbReference>
<evidence type="ECO:0000313" key="12">
    <source>
        <dbReference type="EMBL" id="SHL00435.1"/>
    </source>
</evidence>
<dbReference type="InterPro" id="IPR036116">
    <property type="entry name" value="FN3_sf"/>
</dbReference>
<dbReference type="InterPro" id="IPR027268">
    <property type="entry name" value="Peptidase_M4/M1_CTD_sf"/>
</dbReference>
<dbReference type="Pfam" id="PF01447">
    <property type="entry name" value="Peptidase_M4"/>
    <property type="match status" value="1"/>
</dbReference>
<evidence type="ECO:0000313" key="11">
    <source>
        <dbReference type="EMBL" id="GGE98276.1"/>
    </source>
</evidence>
<dbReference type="AlphaFoldDB" id="A0A1M6X3R2"/>
<reference evidence="14" key="4">
    <citation type="journal article" date="2019" name="Int. J. Syst. Evol. Microbiol.">
        <title>The Global Catalogue of Microorganisms (GCM) 10K type strain sequencing project: providing services to taxonomists for standard genome sequencing and annotation.</title>
        <authorList>
            <consortium name="The Broad Institute Genomics Platform"/>
            <consortium name="The Broad Institute Genome Sequencing Center for Infectious Disease"/>
            <person name="Wu L."/>
            <person name="Ma J."/>
        </authorList>
    </citation>
    <scope>NUCLEOTIDE SEQUENCE [LARGE SCALE GENOMIC DNA]</scope>
    <source>
        <strain evidence="14">CGMCC 1.12707</strain>
    </source>
</reference>
<dbReference type="RefSeq" id="WP_072931062.1">
    <property type="nucleotide sequence ID" value="NZ_BMFL01000009.1"/>
</dbReference>
<comment type="similarity">
    <text evidence="1">Belongs to the peptidase M4 family.</text>
</comment>
<dbReference type="GO" id="GO:0006508">
    <property type="term" value="P:proteolysis"/>
    <property type="evidence" value="ECO:0007669"/>
    <property type="project" value="UniProtKB-KW"/>
</dbReference>
<dbReference type="EMBL" id="BMFL01000009">
    <property type="protein sequence ID" value="GGE98276.1"/>
    <property type="molecule type" value="Genomic_DNA"/>
</dbReference>
<dbReference type="GO" id="GO:0046872">
    <property type="term" value="F:metal ion binding"/>
    <property type="evidence" value="ECO:0007669"/>
    <property type="project" value="UniProtKB-KW"/>
</dbReference>
<protein>
    <submittedName>
        <fullName evidence="12">Por secretion system C-terminal sorting domain-containing protein</fullName>
    </submittedName>
</protein>
<feature type="signal peptide" evidence="9">
    <location>
        <begin position="1"/>
        <end position="23"/>
    </location>
</feature>
<dbReference type="PANTHER" id="PTHR33794:SF1">
    <property type="entry name" value="BACILLOLYSIN"/>
    <property type="match status" value="1"/>
</dbReference>
<evidence type="ECO:0000256" key="5">
    <source>
        <dbReference type="ARBA" id="ARBA00022801"/>
    </source>
</evidence>
<dbReference type="SUPFAM" id="SSF55486">
    <property type="entry name" value="Metalloproteases ('zincins'), catalytic domain"/>
    <property type="match status" value="1"/>
</dbReference>
<dbReference type="STRING" id="1434701.SAMN05443634_10595"/>
<keyword evidence="5" id="KW-0378">Hydrolase</keyword>
<dbReference type="Pfam" id="PF20009">
    <property type="entry name" value="GEVED"/>
    <property type="match status" value="1"/>
</dbReference>
<name>A0A1M6X3R2_9FLAO</name>
<dbReference type="InterPro" id="IPR026444">
    <property type="entry name" value="Secre_tail"/>
</dbReference>
<dbReference type="PROSITE" id="PS50853">
    <property type="entry name" value="FN3"/>
    <property type="match status" value="1"/>
</dbReference>
<feature type="active site" evidence="8">
    <location>
        <position position="397"/>
    </location>
</feature>
<reference evidence="11" key="1">
    <citation type="journal article" date="2014" name="Int. J. Syst. Evol. Microbiol.">
        <title>Complete genome of a new Firmicutes species belonging to the dominant human colonic microbiota ('Ruminococcus bicirculans') reveals two chromosomes and a selective capacity to utilize plant glucans.</title>
        <authorList>
            <consortium name="NISC Comparative Sequencing Program"/>
            <person name="Wegmann U."/>
            <person name="Louis P."/>
            <person name="Goesmann A."/>
            <person name="Henrissat B."/>
            <person name="Duncan S.H."/>
            <person name="Flint H.J."/>
        </authorList>
    </citation>
    <scope>NUCLEOTIDE SEQUENCE</scope>
    <source>
        <strain evidence="11">CGMCC 1.12707</strain>
    </source>
</reference>
<dbReference type="OrthoDB" id="291295at2"/>
<feature type="active site" description="Proton donor" evidence="8">
    <location>
        <position position="498"/>
    </location>
</feature>
<evidence type="ECO:0000256" key="6">
    <source>
        <dbReference type="ARBA" id="ARBA00022833"/>
    </source>
</evidence>
<dbReference type="GO" id="GO:0004222">
    <property type="term" value="F:metalloendopeptidase activity"/>
    <property type="evidence" value="ECO:0007669"/>
    <property type="project" value="InterPro"/>
</dbReference>
<keyword evidence="6" id="KW-0862">Zinc</keyword>
<keyword evidence="14" id="KW-1185">Reference proteome</keyword>
<dbReference type="CDD" id="cd00063">
    <property type="entry name" value="FN3"/>
    <property type="match status" value="1"/>
</dbReference>
<keyword evidence="7" id="KW-0482">Metalloprotease</keyword>
<dbReference type="NCBIfam" id="TIGR04183">
    <property type="entry name" value="Por_Secre_tail"/>
    <property type="match status" value="1"/>
</dbReference>
<evidence type="ECO:0000256" key="2">
    <source>
        <dbReference type="ARBA" id="ARBA00022670"/>
    </source>
</evidence>
<gene>
    <name evidence="11" type="ORF">GCM10010984_14830</name>
    <name evidence="12" type="ORF">SAMN05443634_10595</name>
</gene>
<dbReference type="InterPro" id="IPR023612">
    <property type="entry name" value="Peptidase_M4"/>
</dbReference>
<dbReference type="Gene3D" id="1.10.390.10">
    <property type="entry name" value="Neutral Protease Domain 2"/>
    <property type="match status" value="1"/>
</dbReference>
<dbReference type="SMART" id="SM00060">
    <property type="entry name" value="FN3"/>
    <property type="match status" value="1"/>
</dbReference>
<evidence type="ECO:0000256" key="3">
    <source>
        <dbReference type="ARBA" id="ARBA00022723"/>
    </source>
</evidence>
<evidence type="ECO:0000313" key="13">
    <source>
        <dbReference type="Proteomes" id="UP000184120"/>
    </source>
</evidence>
<evidence type="ECO:0000259" key="10">
    <source>
        <dbReference type="PROSITE" id="PS50853"/>
    </source>
</evidence>
<dbReference type="InterPro" id="IPR050728">
    <property type="entry name" value="Zinc_Metalloprotease_M4"/>
</dbReference>
<dbReference type="Pfam" id="PF00041">
    <property type="entry name" value="fn3"/>
    <property type="match status" value="1"/>
</dbReference>
<keyword evidence="3" id="KW-0479">Metal-binding</keyword>
<reference evidence="11" key="5">
    <citation type="submission" date="2024-05" db="EMBL/GenBank/DDBJ databases">
        <authorList>
            <person name="Sun Q."/>
            <person name="Zhou Y."/>
        </authorList>
    </citation>
    <scope>NUCLEOTIDE SEQUENCE</scope>
    <source>
        <strain evidence="11">CGMCC 1.12707</strain>
    </source>
</reference>
<dbReference type="CDD" id="cd09597">
    <property type="entry name" value="M4_TLP"/>
    <property type="match status" value="1"/>
</dbReference>
<feature type="chain" id="PRO_5012726013" evidence="9">
    <location>
        <begin position="24"/>
        <end position="919"/>
    </location>
</feature>
<dbReference type="SUPFAM" id="SSF49265">
    <property type="entry name" value="Fibronectin type III"/>
    <property type="match status" value="1"/>
</dbReference>
<keyword evidence="4 9" id="KW-0732">Signal</keyword>
<keyword evidence="2" id="KW-0645">Protease</keyword>
<evidence type="ECO:0000256" key="4">
    <source>
        <dbReference type="ARBA" id="ARBA00022729"/>
    </source>
</evidence>
<organism evidence="12 13">
    <name type="scientific">Chishuiella changwenlii</name>
    <dbReference type="NCBI Taxonomy" id="1434701"/>
    <lineage>
        <taxon>Bacteria</taxon>
        <taxon>Pseudomonadati</taxon>
        <taxon>Bacteroidota</taxon>
        <taxon>Flavobacteriia</taxon>
        <taxon>Flavobacteriales</taxon>
        <taxon>Weeksellaceae</taxon>
        <taxon>Chishuiella</taxon>
    </lineage>
</organism>
<evidence type="ECO:0000256" key="9">
    <source>
        <dbReference type="SAM" id="SignalP"/>
    </source>
</evidence>
<reference evidence="13" key="2">
    <citation type="submission" date="2016-11" db="EMBL/GenBank/DDBJ databases">
        <authorList>
            <person name="Varghese N."/>
            <person name="Submissions S."/>
        </authorList>
    </citation>
    <scope>NUCLEOTIDE SEQUENCE [LARGE SCALE GENOMIC DNA]</scope>
    <source>
        <strain evidence="13">DSM 27989</strain>
    </source>
</reference>
<evidence type="ECO:0000313" key="14">
    <source>
        <dbReference type="Proteomes" id="UP000650994"/>
    </source>
</evidence>
<dbReference type="Proteomes" id="UP000650994">
    <property type="component" value="Unassembled WGS sequence"/>
</dbReference>
<dbReference type="Pfam" id="PF02868">
    <property type="entry name" value="Peptidase_M4_C"/>
    <property type="match status" value="1"/>
</dbReference>
<dbReference type="Gene3D" id="2.60.40.10">
    <property type="entry name" value="Immunoglobulins"/>
    <property type="match status" value="1"/>
</dbReference>
<dbReference type="EMBL" id="FRBH01000005">
    <property type="protein sequence ID" value="SHL00435.1"/>
    <property type="molecule type" value="Genomic_DNA"/>
</dbReference>
<dbReference type="InterPro" id="IPR013856">
    <property type="entry name" value="Peptidase_M4_domain"/>
</dbReference>
<feature type="domain" description="Fibronectin type-III" evidence="10">
    <location>
        <begin position="602"/>
        <end position="688"/>
    </location>
</feature>
<dbReference type="InterPro" id="IPR001570">
    <property type="entry name" value="Peptidase_M4_C_domain"/>
</dbReference>